<dbReference type="Proteomes" id="UP000057043">
    <property type="component" value="Unassembled WGS sequence"/>
</dbReference>
<keyword evidence="5 6" id="KW-0472">Membrane</keyword>
<feature type="transmembrane region" description="Helical" evidence="6">
    <location>
        <begin position="328"/>
        <end position="359"/>
    </location>
</feature>
<feature type="transmembrane region" description="Helical" evidence="6">
    <location>
        <begin position="30"/>
        <end position="47"/>
    </location>
</feature>
<accession>A0A101FVA7</accession>
<evidence type="ECO:0008006" key="9">
    <source>
        <dbReference type="Google" id="ProtNLM"/>
    </source>
</evidence>
<keyword evidence="4 6" id="KW-1133">Transmembrane helix</keyword>
<feature type="transmembrane region" description="Helical" evidence="6">
    <location>
        <begin position="7"/>
        <end position="24"/>
    </location>
</feature>
<feature type="transmembrane region" description="Helical" evidence="6">
    <location>
        <begin position="257"/>
        <end position="279"/>
    </location>
</feature>
<dbReference type="Pfam" id="PF01594">
    <property type="entry name" value="AI-2E_transport"/>
    <property type="match status" value="1"/>
</dbReference>
<name>A0A101FVA7_9EURY</name>
<dbReference type="GO" id="GO:0016020">
    <property type="term" value="C:membrane"/>
    <property type="evidence" value="ECO:0007669"/>
    <property type="project" value="UniProtKB-SubCell"/>
</dbReference>
<protein>
    <recommendedName>
        <fullName evidence="9">Permease</fullName>
    </recommendedName>
</protein>
<sequence length="409" mass="44963">MDSKSRFLWMTAAVLAFAVAGVVYVTQDFITTILLSFFFAFVLYPLYARLFSMTRRKRISALLSLSVVFLAFFVFVLSVINALSAEVSNLYLSQESINETVSRFADQTAGSFFDWMSAIAEDRAPEIIAPYVNLLLAQAREQTGSIMEAPTSWLAPEVVPRVTRAVTGIADWIAGNLPILMAQFGVAILLTYYLLIDGVGSLEEFLRLMPEKATVRRFLLELNSIYNSLFNVYLINSLLTGFIAAVLYFVIGVPYPFLWGMVTAVFALMPLIGTSAIYIPMALYYLVVQDFLRVAALLILGTIFLNIFPENILRPALAKAGAAIHPAVTLLAFAAPIFVIGVMGVVVGPALYGFILAAYRTRLSIMKEEAGVVAKPEAQKKNPTESSQGRSLLGRRAGGLISWLSRGRL</sequence>
<evidence type="ECO:0000256" key="1">
    <source>
        <dbReference type="ARBA" id="ARBA00004141"/>
    </source>
</evidence>
<gene>
    <name evidence="7" type="ORF">XD72_0497</name>
</gene>
<dbReference type="PANTHER" id="PTHR21716:SF71">
    <property type="entry name" value="TRANSPORT PROTEIN MJ1177-RELATED"/>
    <property type="match status" value="1"/>
</dbReference>
<comment type="subcellular location">
    <subcellularLocation>
        <location evidence="1">Membrane</location>
        <topology evidence="1">Multi-pass membrane protein</topology>
    </subcellularLocation>
</comment>
<comment type="caution">
    <text evidence="7">The sequence shown here is derived from an EMBL/GenBank/DDBJ whole genome shotgun (WGS) entry which is preliminary data.</text>
</comment>
<dbReference type="PATRIC" id="fig|301375.7.peg.2263"/>
<keyword evidence="3 6" id="KW-0812">Transmembrane</keyword>
<comment type="similarity">
    <text evidence="2">Belongs to the autoinducer-2 exporter (AI-2E) (TC 2.A.86) family.</text>
</comment>
<feature type="transmembrane region" description="Helical" evidence="6">
    <location>
        <begin position="59"/>
        <end position="83"/>
    </location>
</feature>
<dbReference type="PANTHER" id="PTHR21716">
    <property type="entry name" value="TRANSMEMBRANE PROTEIN"/>
    <property type="match status" value="1"/>
</dbReference>
<feature type="transmembrane region" description="Helical" evidence="6">
    <location>
        <begin position="291"/>
        <end position="308"/>
    </location>
</feature>
<evidence type="ECO:0000256" key="2">
    <source>
        <dbReference type="ARBA" id="ARBA00009773"/>
    </source>
</evidence>
<evidence type="ECO:0000256" key="4">
    <source>
        <dbReference type="ARBA" id="ARBA00022989"/>
    </source>
</evidence>
<evidence type="ECO:0000313" key="7">
    <source>
        <dbReference type="EMBL" id="KUK45093.1"/>
    </source>
</evidence>
<evidence type="ECO:0000256" key="6">
    <source>
        <dbReference type="SAM" id="Phobius"/>
    </source>
</evidence>
<dbReference type="AlphaFoldDB" id="A0A101FVA7"/>
<evidence type="ECO:0000256" key="3">
    <source>
        <dbReference type="ARBA" id="ARBA00022692"/>
    </source>
</evidence>
<dbReference type="EMBL" id="LGFT01000008">
    <property type="protein sequence ID" value="KUK45093.1"/>
    <property type="molecule type" value="Genomic_DNA"/>
</dbReference>
<dbReference type="InterPro" id="IPR002549">
    <property type="entry name" value="AI-2E-like"/>
</dbReference>
<organism evidence="7 8">
    <name type="scientific">Methanothrix harundinacea</name>
    <dbReference type="NCBI Taxonomy" id="301375"/>
    <lineage>
        <taxon>Archaea</taxon>
        <taxon>Methanobacteriati</taxon>
        <taxon>Methanobacteriota</taxon>
        <taxon>Stenosarchaea group</taxon>
        <taxon>Methanomicrobia</taxon>
        <taxon>Methanotrichales</taxon>
        <taxon>Methanotrichaceae</taxon>
        <taxon>Methanothrix</taxon>
    </lineage>
</organism>
<reference evidence="7 8" key="1">
    <citation type="journal article" date="2015" name="MBio">
        <title>Genome-Resolved Metagenomic Analysis Reveals Roles for Candidate Phyla and Other Microbial Community Members in Biogeochemical Transformations in Oil Reservoirs.</title>
        <authorList>
            <person name="Hu P."/>
            <person name="Tom L."/>
            <person name="Singh A."/>
            <person name="Thomas B.C."/>
            <person name="Baker B.J."/>
            <person name="Piceno Y.M."/>
            <person name="Andersen G.L."/>
            <person name="Banfield J.F."/>
        </authorList>
    </citation>
    <scope>NUCLEOTIDE SEQUENCE [LARGE SCALE GENOMIC DNA]</scope>
    <source>
        <strain evidence="7">57_489</strain>
    </source>
</reference>
<feature type="transmembrane region" description="Helical" evidence="6">
    <location>
        <begin position="229"/>
        <end position="251"/>
    </location>
</feature>
<evidence type="ECO:0000313" key="8">
    <source>
        <dbReference type="Proteomes" id="UP000057043"/>
    </source>
</evidence>
<evidence type="ECO:0000256" key="5">
    <source>
        <dbReference type="ARBA" id="ARBA00023136"/>
    </source>
</evidence>
<proteinExistence type="inferred from homology"/>
<feature type="transmembrane region" description="Helical" evidence="6">
    <location>
        <begin position="184"/>
        <end position="208"/>
    </location>
</feature>